<evidence type="ECO:0000313" key="1">
    <source>
        <dbReference type="EMBL" id="MEU8132737.1"/>
    </source>
</evidence>
<comment type="caution">
    <text evidence="1">The sequence shown here is derived from an EMBL/GenBank/DDBJ whole genome shotgun (WGS) entry which is preliminary data.</text>
</comment>
<keyword evidence="2" id="KW-1185">Reference proteome</keyword>
<dbReference type="Proteomes" id="UP001551482">
    <property type="component" value="Unassembled WGS sequence"/>
</dbReference>
<dbReference type="EMBL" id="JBEZFP010000007">
    <property type="protein sequence ID" value="MEU8132737.1"/>
    <property type="molecule type" value="Genomic_DNA"/>
</dbReference>
<accession>A0ABV3DAG0</accession>
<evidence type="ECO:0008006" key="3">
    <source>
        <dbReference type="Google" id="ProtNLM"/>
    </source>
</evidence>
<sequence length="59" mass="6367">MQLLEKQRGVRVSCPEEVAYRMGFIDAARLRALGAGLGEASAYDRYLLRIAAASAPAGR</sequence>
<gene>
    <name evidence="1" type="ORF">AB0C36_04430</name>
</gene>
<protein>
    <recommendedName>
        <fullName evidence="3">Glucose-1-phosphate thymidylyltransferase</fullName>
    </recommendedName>
</protein>
<dbReference type="RefSeq" id="WP_358349049.1">
    <property type="nucleotide sequence ID" value="NZ_JBEZFP010000007.1"/>
</dbReference>
<evidence type="ECO:0000313" key="2">
    <source>
        <dbReference type="Proteomes" id="UP001551482"/>
    </source>
</evidence>
<name>A0ABV3DAG0_9ACTN</name>
<proteinExistence type="predicted"/>
<organism evidence="1 2">
    <name type="scientific">Streptodolium elevatio</name>
    <dbReference type="NCBI Taxonomy" id="3157996"/>
    <lineage>
        <taxon>Bacteria</taxon>
        <taxon>Bacillati</taxon>
        <taxon>Actinomycetota</taxon>
        <taxon>Actinomycetes</taxon>
        <taxon>Kitasatosporales</taxon>
        <taxon>Streptomycetaceae</taxon>
        <taxon>Streptodolium</taxon>
    </lineage>
</organism>
<reference evidence="1 2" key="1">
    <citation type="submission" date="2024-06" db="EMBL/GenBank/DDBJ databases">
        <title>The Natural Products Discovery Center: Release of the First 8490 Sequenced Strains for Exploring Actinobacteria Biosynthetic Diversity.</title>
        <authorList>
            <person name="Kalkreuter E."/>
            <person name="Kautsar S.A."/>
            <person name="Yang D."/>
            <person name="Bader C.D."/>
            <person name="Teijaro C.N."/>
            <person name="Fluegel L."/>
            <person name="Davis C.M."/>
            <person name="Simpson J.R."/>
            <person name="Lauterbach L."/>
            <person name="Steele A.D."/>
            <person name="Gui C."/>
            <person name="Meng S."/>
            <person name="Li G."/>
            <person name="Viehrig K."/>
            <person name="Ye F."/>
            <person name="Su P."/>
            <person name="Kiefer A.F."/>
            <person name="Nichols A."/>
            <person name="Cepeda A.J."/>
            <person name="Yan W."/>
            <person name="Fan B."/>
            <person name="Jiang Y."/>
            <person name="Adhikari A."/>
            <person name="Zheng C.-J."/>
            <person name="Schuster L."/>
            <person name="Cowan T.M."/>
            <person name="Smanski M.J."/>
            <person name="Chevrette M.G."/>
            <person name="De Carvalho L.P.S."/>
            <person name="Shen B."/>
        </authorList>
    </citation>
    <scope>NUCLEOTIDE SEQUENCE [LARGE SCALE GENOMIC DNA]</scope>
    <source>
        <strain evidence="1 2">NPDC048946</strain>
    </source>
</reference>